<protein>
    <recommendedName>
        <fullName evidence="4">LEA domain-containing protein</fullName>
    </recommendedName>
</protein>
<comment type="caution">
    <text evidence="2">The sequence shown here is derived from an EMBL/GenBank/DDBJ whole genome shotgun (WGS) entry which is preliminary data.</text>
</comment>
<evidence type="ECO:0000313" key="2">
    <source>
        <dbReference type="EMBL" id="PFH55800.1"/>
    </source>
</evidence>
<sequence>MSFATHRFVRLSARPTTMTRIVATLPQRRAFTSTSATLKTATETVKDGLKSVDRTVSDNVLVPGLDAAAKAKESVQSMTTGDVKQKAAEVKDDMAAKTERAKGDASAKAEELKGDAKAKTEQAKGHVKGAAEEAQSKL</sequence>
<dbReference type="OrthoDB" id="4023585at2759"/>
<dbReference type="Gene3D" id="1.20.120.20">
    <property type="entry name" value="Apolipoprotein"/>
    <property type="match status" value="1"/>
</dbReference>
<evidence type="ECO:0000313" key="3">
    <source>
        <dbReference type="Proteomes" id="UP000037136"/>
    </source>
</evidence>
<reference evidence="2 3" key="2">
    <citation type="journal article" date="2017" name="Sci. Rep.">
        <title>Ant-infecting Ophiocordyceps genomes reveal a high diversity of potential behavioral manipulation genes and a possible major role for enterotoxins.</title>
        <authorList>
            <person name="de Bekker C."/>
            <person name="Ohm R.A."/>
            <person name="Evans H.C."/>
            <person name="Brachmann A."/>
            <person name="Hughes D.P."/>
        </authorList>
    </citation>
    <scope>NUCLEOTIDE SEQUENCE [LARGE SCALE GENOMIC DNA]</scope>
    <source>
        <strain evidence="2 3">SC16a</strain>
    </source>
</reference>
<feature type="region of interest" description="Disordered" evidence="1">
    <location>
        <begin position="78"/>
        <end position="138"/>
    </location>
</feature>
<dbReference type="EMBL" id="LAZP02000760">
    <property type="protein sequence ID" value="PFH55800.1"/>
    <property type="molecule type" value="Genomic_DNA"/>
</dbReference>
<name>A0A2A9P4J1_OPHUN</name>
<gene>
    <name evidence="2" type="ORF">XA68_17608</name>
</gene>
<evidence type="ECO:0000256" key="1">
    <source>
        <dbReference type="SAM" id="MobiDB-lite"/>
    </source>
</evidence>
<dbReference type="AlphaFoldDB" id="A0A2A9P4J1"/>
<evidence type="ECO:0008006" key="4">
    <source>
        <dbReference type="Google" id="ProtNLM"/>
    </source>
</evidence>
<keyword evidence="3" id="KW-1185">Reference proteome</keyword>
<dbReference type="STRING" id="268505.A0A2A9P4J1"/>
<accession>A0A2A9P4J1</accession>
<dbReference type="Proteomes" id="UP000037136">
    <property type="component" value="Unassembled WGS sequence"/>
</dbReference>
<reference evidence="2 3" key="1">
    <citation type="journal article" date="2015" name="BMC Genomics">
        <title>Gene expression during zombie ant biting behavior reflects the complexity underlying fungal parasitic behavioral manipulation.</title>
        <authorList>
            <person name="de Bekker C."/>
            <person name="Ohm R.A."/>
            <person name="Loreto R.G."/>
            <person name="Sebastian A."/>
            <person name="Albert I."/>
            <person name="Merrow M."/>
            <person name="Brachmann A."/>
            <person name="Hughes D.P."/>
        </authorList>
    </citation>
    <scope>NUCLEOTIDE SEQUENCE [LARGE SCALE GENOMIC DNA]</scope>
    <source>
        <strain evidence="2 3">SC16a</strain>
    </source>
</reference>
<organism evidence="2 3">
    <name type="scientific">Ophiocordyceps unilateralis</name>
    <name type="common">Zombie-ant fungus</name>
    <name type="synonym">Torrubia unilateralis</name>
    <dbReference type="NCBI Taxonomy" id="268505"/>
    <lineage>
        <taxon>Eukaryota</taxon>
        <taxon>Fungi</taxon>
        <taxon>Dikarya</taxon>
        <taxon>Ascomycota</taxon>
        <taxon>Pezizomycotina</taxon>
        <taxon>Sordariomycetes</taxon>
        <taxon>Hypocreomycetidae</taxon>
        <taxon>Hypocreales</taxon>
        <taxon>Ophiocordycipitaceae</taxon>
        <taxon>Ophiocordyceps</taxon>
    </lineage>
</organism>
<feature type="compositionally biased region" description="Basic and acidic residues" evidence="1">
    <location>
        <begin position="83"/>
        <end position="138"/>
    </location>
</feature>
<proteinExistence type="predicted"/>